<accession>A0A2S6GCB6</accession>
<evidence type="ECO:0000259" key="1">
    <source>
        <dbReference type="Pfam" id="PF13460"/>
    </source>
</evidence>
<proteinExistence type="predicted"/>
<sequence>MIVVIGGTGTTGRAVLRGLRAQGVPTRALVRTPTDLPGVEQVIGDAADPGAVRAALTGAAGLFLAMGNGPRQEAIELGVVDEAARARVGHLVKLSAPGPENSPVAVARLHHRVEEAVRSWGITHTFLRPYAFFQNLLFHADRIRATGWFPTTTGDTRLNMVDARDVADVAVNALTFGATGTHVLTGPEAVSYPEVAAKLTAAGRPTRCVNITPDELRADLRGAPDWLVNHVLEIQHLSTTHPEHPNDTVSRLLGRPPRSLDNFLHEHAPAFGAPTTTPPQQAATN</sequence>
<protein>
    <submittedName>
        <fullName evidence="2">Uncharacterized protein YbjT (DUF2867 family)</fullName>
    </submittedName>
</protein>
<feature type="domain" description="NAD(P)-binding" evidence="1">
    <location>
        <begin position="6"/>
        <end position="175"/>
    </location>
</feature>
<evidence type="ECO:0000313" key="3">
    <source>
        <dbReference type="Proteomes" id="UP000239203"/>
    </source>
</evidence>
<keyword evidence="3" id="KW-1185">Reference proteome</keyword>
<dbReference type="InterPro" id="IPR016040">
    <property type="entry name" value="NAD(P)-bd_dom"/>
</dbReference>
<dbReference type="PANTHER" id="PTHR43162">
    <property type="match status" value="1"/>
</dbReference>
<dbReference type="Proteomes" id="UP000239203">
    <property type="component" value="Unassembled WGS sequence"/>
</dbReference>
<comment type="caution">
    <text evidence="2">The sequence shown here is derived from an EMBL/GenBank/DDBJ whole genome shotgun (WGS) entry which is preliminary data.</text>
</comment>
<organism evidence="2 3">
    <name type="scientific">Actinokineospora auranticolor</name>
    <dbReference type="NCBI Taxonomy" id="155976"/>
    <lineage>
        <taxon>Bacteria</taxon>
        <taxon>Bacillati</taxon>
        <taxon>Actinomycetota</taxon>
        <taxon>Actinomycetes</taxon>
        <taxon>Pseudonocardiales</taxon>
        <taxon>Pseudonocardiaceae</taxon>
        <taxon>Actinokineospora</taxon>
    </lineage>
</organism>
<dbReference type="OrthoDB" id="3510772at2"/>
<dbReference type="SUPFAM" id="SSF51735">
    <property type="entry name" value="NAD(P)-binding Rossmann-fold domains"/>
    <property type="match status" value="1"/>
</dbReference>
<dbReference type="Gene3D" id="3.90.25.10">
    <property type="entry name" value="UDP-galactose 4-epimerase, domain 1"/>
    <property type="match status" value="1"/>
</dbReference>
<name>A0A2S6GCB6_9PSEU</name>
<dbReference type="InterPro" id="IPR036291">
    <property type="entry name" value="NAD(P)-bd_dom_sf"/>
</dbReference>
<dbReference type="RefSeq" id="WP_104483202.1">
    <property type="nucleotide sequence ID" value="NZ_CP154825.1"/>
</dbReference>
<gene>
    <name evidence="2" type="ORF">CLV40_1359</name>
</gene>
<dbReference type="EMBL" id="PTIX01000035">
    <property type="protein sequence ID" value="PPK62367.1"/>
    <property type="molecule type" value="Genomic_DNA"/>
</dbReference>
<evidence type="ECO:0000313" key="2">
    <source>
        <dbReference type="EMBL" id="PPK62367.1"/>
    </source>
</evidence>
<reference evidence="2 3" key="1">
    <citation type="submission" date="2018-02" db="EMBL/GenBank/DDBJ databases">
        <title>Genomic Encyclopedia of Archaeal and Bacterial Type Strains, Phase II (KMG-II): from individual species to whole genera.</title>
        <authorList>
            <person name="Goeker M."/>
        </authorList>
    </citation>
    <scope>NUCLEOTIDE SEQUENCE [LARGE SCALE GENOMIC DNA]</scope>
    <source>
        <strain evidence="2 3">YU 961-1</strain>
    </source>
</reference>
<dbReference type="Pfam" id="PF13460">
    <property type="entry name" value="NAD_binding_10"/>
    <property type="match status" value="1"/>
</dbReference>
<dbReference type="Gene3D" id="3.40.50.720">
    <property type="entry name" value="NAD(P)-binding Rossmann-like Domain"/>
    <property type="match status" value="1"/>
</dbReference>
<dbReference type="InterPro" id="IPR051604">
    <property type="entry name" value="Ergot_Alk_Oxidoreductase"/>
</dbReference>
<dbReference type="AlphaFoldDB" id="A0A2S6GCB6"/>
<dbReference type="PANTHER" id="PTHR43162:SF1">
    <property type="entry name" value="PRESTALK A DIFFERENTIATION PROTEIN A"/>
    <property type="match status" value="1"/>
</dbReference>